<protein>
    <submittedName>
        <fullName evidence="1">Uncharacterized protein</fullName>
    </submittedName>
</protein>
<gene>
    <name evidence="1" type="ORF">R5H13_04430</name>
</gene>
<accession>A0ABZ0MCG4</accession>
<evidence type="ECO:0000313" key="2">
    <source>
        <dbReference type="Proteomes" id="UP001304419"/>
    </source>
</evidence>
<dbReference type="EMBL" id="CP137578">
    <property type="protein sequence ID" value="WOX29517.1"/>
    <property type="molecule type" value="Genomic_DNA"/>
</dbReference>
<proteinExistence type="predicted"/>
<name>A0ABZ0MCG4_9GAMM</name>
<dbReference type="RefSeq" id="WP_264294090.1">
    <property type="nucleotide sequence ID" value="NZ_CBCSDF010000014.1"/>
</dbReference>
<reference evidence="1 2" key="1">
    <citation type="submission" date="2023-10" db="EMBL/GenBank/DDBJ databases">
        <title>To unveil natural product biosynthetic capacity in Pseudoalteromonas.</title>
        <authorList>
            <person name="Wang J."/>
        </authorList>
    </citation>
    <scope>NUCLEOTIDE SEQUENCE [LARGE SCALE GENOMIC DNA]</scope>
    <source>
        <strain evidence="1 2">DSM 15914</strain>
    </source>
</reference>
<organism evidence="1 2">
    <name type="scientific">Pseudoalteromonas maricaloris</name>
    <dbReference type="NCBI Taxonomy" id="184924"/>
    <lineage>
        <taxon>Bacteria</taxon>
        <taxon>Pseudomonadati</taxon>
        <taxon>Pseudomonadota</taxon>
        <taxon>Gammaproteobacteria</taxon>
        <taxon>Alteromonadales</taxon>
        <taxon>Pseudoalteromonadaceae</taxon>
        <taxon>Pseudoalteromonas</taxon>
    </lineage>
</organism>
<keyword evidence="2" id="KW-1185">Reference proteome</keyword>
<sequence length="41" mass="4533">MMTVMLEIADKVGLLTTRGNIKAYLEKVQARAAYQAARSYG</sequence>
<dbReference type="Gene3D" id="1.20.1050.10">
    <property type="match status" value="1"/>
</dbReference>
<dbReference type="Proteomes" id="UP001304419">
    <property type="component" value="Chromosome 1"/>
</dbReference>
<evidence type="ECO:0000313" key="1">
    <source>
        <dbReference type="EMBL" id="WOX29517.1"/>
    </source>
</evidence>